<dbReference type="GO" id="GO:0006099">
    <property type="term" value="P:tricarboxylic acid cycle"/>
    <property type="evidence" value="ECO:0007669"/>
    <property type="project" value="InterPro"/>
</dbReference>
<evidence type="ECO:0000256" key="7">
    <source>
        <dbReference type="ARBA" id="ARBA00023239"/>
    </source>
</evidence>
<dbReference type="PRINTS" id="PR00150">
    <property type="entry name" value="PEPCARBXLASE"/>
</dbReference>
<dbReference type="GO" id="GO:0015977">
    <property type="term" value="P:carbon fixation"/>
    <property type="evidence" value="ECO:0007669"/>
    <property type="project" value="UniProtKB-UniRule"/>
</dbReference>
<dbReference type="InterPro" id="IPR015813">
    <property type="entry name" value="Pyrv/PenolPyrv_kinase-like_dom"/>
</dbReference>
<comment type="similarity">
    <text evidence="3 10">Belongs to the PEPCase type 1 family.</text>
</comment>
<dbReference type="GO" id="GO:0005829">
    <property type="term" value="C:cytosol"/>
    <property type="evidence" value="ECO:0007669"/>
    <property type="project" value="TreeGrafter"/>
</dbReference>
<dbReference type="PANTHER" id="PTHR30523:SF46">
    <property type="entry name" value="PHOSPHOENOLPYRUVATE CARBOXYLASE"/>
    <property type="match status" value="1"/>
</dbReference>
<comment type="function">
    <text evidence="2 10">Forms oxaloacetate, a four-carbon dicarboxylic acid source for the tricarboxylic acid cycle.</text>
</comment>
<dbReference type="RefSeq" id="WP_146680227.1">
    <property type="nucleotide sequence ID" value="NZ_AQQV01000002.1"/>
</dbReference>
<keyword evidence="8 10" id="KW-0120">Carbon dioxide fixation</keyword>
<comment type="caution">
    <text evidence="12">The sequence shown here is derived from an EMBL/GenBank/DDBJ whole genome shotgun (WGS) entry which is preliminary data.</text>
</comment>
<dbReference type="PROSITE" id="PS00393">
    <property type="entry name" value="PEPCASE_2"/>
    <property type="match status" value="1"/>
</dbReference>
<keyword evidence="6 10" id="KW-0460">Magnesium</keyword>
<dbReference type="SUPFAM" id="SSF51621">
    <property type="entry name" value="Phosphoenolpyruvate/pyruvate domain"/>
    <property type="match status" value="1"/>
</dbReference>
<evidence type="ECO:0000256" key="4">
    <source>
        <dbReference type="ARBA" id="ARBA00012305"/>
    </source>
</evidence>
<accession>A0A1Y1SDY0</accession>
<sequence length="920" mass="103463">MNTMAVDAEDFTLRARVKLLGKLLGNVIAEHARPGVFEVVEELRTGFIALRAGQENAADTLDALGSLIESLDAETLMQVIRAFAIYFQLVNVADELCQHRGRRRQVEGGGRLWVGSFDEALGCAVEAGMDAREMSQLLGQMRYNAVFTAHPTEAKSRTVMESLRRIFTSNEALELGESPEVLDAISREIQILWKTEELRGQRPTAEDEIRNTLHYFHQSIFAAVPVLCRNLERALGRHFEQTVRFPPFLRFGSWVGGDRDGNPFVTVHTTWYALRMQIREVLGFYLRETDALMDELSHARRWCTPTPAFEEALAADEQAFLERTGALPERFSQEPYRRKLYLMRQRLQAMSRQVQQELENRARRSHRASGGYPSSQALVDDLKLIHASLCSHGDANIADRRLKDLIYAAEAFGFSLARLDIRQESPRHEEAVAALLRETGVCDDYEELDEALRMQVLGRVIRQPPEAPPMEFFSEPVRQVLEPIRMMAQAQNVFGDEVFGAYVISMAHAASDVLEVMALASVYRLTGWNADGAVCRIRISPLFETIQDLAHIRPVMQTLLGDPLYREMLDASGGDQEVMLGYSDSCKDGGILASSWNLYRAQREVTRLCQEQGVGCLLFHGRGGTVGRGGGPTHASILAQPPGTVNGRIKFTEQGEMIFYRYNNPETAVYELTVGVAGVIKHALKAEDAPQPFLDTMARLAEVGERCYRDLTEHTDGFFDYFYEATPVSDIGSMNIGSRPSHRRQAERGKSSIRAIPWVFAWSQSRHTLPGWLGVGSALEQITGEDPEALSRLRHMAREWPYFANFLNNTQMGLSKADMDIAARYAAMGGEQARPIFEAIRAEYHRTREQILAITGQQELLGDDPVLARSLERRRPYLDPLNAIQTLLIQRCRQRPDDPVWKEALLRSINGIAAGMRNTG</sequence>
<keyword evidence="12" id="KW-0670">Pyruvate</keyword>
<dbReference type="STRING" id="1317117.ATO7_07692"/>
<dbReference type="GO" id="GO:0006107">
    <property type="term" value="P:oxaloacetate metabolic process"/>
    <property type="evidence" value="ECO:0007669"/>
    <property type="project" value="UniProtKB-UniRule"/>
</dbReference>
<dbReference type="NCBIfam" id="NF000584">
    <property type="entry name" value="PRK00009.1"/>
    <property type="match status" value="1"/>
</dbReference>
<dbReference type="GO" id="GO:0008964">
    <property type="term" value="F:phosphoenolpyruvate carboxylase activity"/>
    <property type="evidence" value="ECO:0007669"/>
    <property type="project" value="UniProtKB-UniRule"/>
</dbReference>
<comment type="catalytic activity">
    <reaction evidence="9 10">
        <text>oxaloacetate + phosphate = phosphoenolpyruvate + hydrogencarbonate</text>
        <dbReference type="Rhea" id="RHEA:28370"/>
        <dbReference type="ChEBI" id="CHEBI:16452"/>
        <dbReference type="ChEBI" id="CHEBI:17544"/>
        <dbReference type="ChEBI" id="CHEBI:43474"/>
        <dbReference type="ChEBI" id="CHEBI:58702"/>
        <dbReference type="EC" id="4.1.1.31"/>
    </reaction>
</comment>
<keyword evidence="7 10" id="KW-0456">Lyase</keyword>
<evidence type="ECO:0000256" key="11">
    <source>
        <dbReference type="PROSITE-ProRule" id="PRU10112"/>
    </source>
</evidence>
<evidence type="ECO:0000256" key="3">
    <source>
        <dbReference type="ARBA" id="ARBA00008346"/>
    </source>
</evidence>
<dbReference type="PANTHER" id="PTHR30523">
    <property type="entry name" value="PHOSPHOENOLPYRUVATE CARBOXYLASE"/>
    <property type="match status" value="1"/>
</dbReference>
<feature type="active site" evidence="10 11">
    <location>
        <position position="587"/>
    </location>
</feature>
<dbReference type="AlphaFoldDB" id="A0A1Y1SDY0"/>
<reference evidence="12 13" key="1">
    <citation type="submission" date="2013-04" db="EMBL/GenBank/DDBJ databases">
        <title>Oceanococcus atlanticus 22II-S10r2 Genome Sequencing.</title>
        <authorList>
            <person name="Lai Q."/>
            <person name="Li G."/>
            <person name="Shao Z."/>
        </authorList>
    </citation>
    <scope>NUCLEOTIDE SEQUENCE [LARGE SCALE GENOMIC DNA]</scope>
    <source>
        <strain evidence="12 13">22II-S10r2</strain>
    </source>
</reference>
<comment type="subunit">
    <text evidence="10">Homotetramer.</text>
</comment>
<dbReference type="Gene3D" id="1.20.1440.90">
    <property type="entry name" value="Phosphoenolpyruvate/pyruvate domain"/>
    <property type="match status" value="1"/>
</dbReference>
<feature type="active site" evidence="10">
    <location>
        <position position="150"/>
    </location>
</feature>
<dbReference type="HAMAP" id="MF_00595">
    <property type="entry name" value="PEPcase_type1"/>
    <property type="match status" value="1"/>
</dbReference>
<gene>
    <name evidence="10" type="primary">ppc</name>
    <name evidence="12" type="ORF">ATO7_07692</name>
</gene>
<evidence type="ECO:0000256" key="9">
    <source>
        <dbReference type="ARBA" id="ARBA00048995"/>
    </source>
</evidence>
<evidence type="ECO:0000256" key="6">
    <source>
        <dbReference type="ARBA" id="ARBA00022842"/>
    </source>
</evidence>
<dbReference type="OrthoDB" id="9768133at2"/>
<dbReference type="Pfam" id="PF00311">
    <property type="entry name" value="PEPcase"/>
    <property type="match status" value="1"/>
</dbReference>
<evidence type="ECO:0000313" key="13">
    <source>
        <dbReference type="Proteomes" id="UP000192342"/>
    </source>
</evidence>
<protein>
    <recommendedName>
        <fullName evidence="5 10">Phosphoenolpyruvate carboxylase</fullName>
        <shortName evidence="10">PEPC</shortName>
        <shortName evidence="10">PEPCase</shortName>
        <ecNumber evidence="4 10">4.1.1.31</ecNumber>
    </recommendedName>
</protein>
<evidence type="ECO:0000256" key="8">
    <source>
        <dbReference type="ARBA" id="ARBA00023300"/>
    </source>
</evidence>
<comment type="cofactor">
    <cofactor evidence="1 10">
        <name>Mg(2+)</name>
        <dbReference type="ChEBI" id="CHEBI:18420"/>
    </cofactor>
</comment>
<dbReference type="Proteomes" id="UP000192342">
    <property type="component" value="Unassembled WGS sequence"/>
</dbReference>
<dbReference type="GO" id="GO:0000287">
    <property type="term" value="F:magnesium ion binding"/>
    <property type="evidence" value="ECO:0007669"/>
    <property type="project" value="UniProtKB-UniRule"/>
</dbReference>
<evidence type="ECO:0000256" key="10">
    <source>
        <dbReference type="HAMAP-Rule" id="MF_00595"/>
    </source>
</evidence>
<proteinExistence type="inferred from homology"/>
<dbReference type="EMBL" id="AQQV01000002">
    <property type="protein sequence ID" value="ORE86904.1"/>
    <property type="molecule type" value="Genomic_DNA"/>
</dbReference>
<dbReference type="InterPro" id="IPR021135">
    <property type="entry name" value="PEP_COase"/>
</dbReference>
<dbReference type="EC" id="4.1.1.31" evidence="4 10"/>
<name>A0A1Y1SDY0_9GAMM</name>
<evidence type="ECO:0000313" key="12">
    <source>
        <dbReference type="EMBL" id="ORE86904.1"/>
    </source>
</evidence>
<dbReference type="InterPro" id="IPR022805">
    <property type="entry name" value="PEP_COase_bac/pln-type"/>
</dbReference>
<evidence type="ECO:0000256" key="1">
    <source>
        <dbReference type="ARBA" id="ARBA00001946"/>
    </source>
</evidence>
<keyword evidence="13" id="KW-1185">Reference proteome</keyword>
<evidence type="ECO:0000256" key="2">
    <source>
        <dbReference type="ARBA" id="ARBA00003670"/>
    </source>
</evidence>
<organism evidence="12 13">
    <name type="scientific">Oceanococcus atlanticus</name>
    <dbReference type="NCBI Taxonomy" id="1317117"/>
    <lineage>
        <taxon>Bacteria</taxon>
        <taxon>Pseudomonadati</taxon>
        <taxon>Pseudomonadota</taxon>
        <taxon>Gammaproteobacteria</taxon>
        <taxon>Chromatiales</taxon>
        <taxon>Oceanococcaceae</taxon>
        <taxon>Oceanococcus</taxon>
    </lineage>
</organism>
<dbReference type="InterPro" id="IPR033129">
    <property type="entry name" value="PEPCASE_His_AS"/>
</dbReference>
<evidence type="ECO:0000256" key="5">
    <source>
        <dbReference type="ARBA" id="ARBA00022419"/>
    </source>
</evidence>